<dbReference type="GO" id="GO:0008270">
    <property type="term" value="F:zinc ion binding"/>
    <property type="evidence" value="ECO:0007669"/>
    <property type="project" value="InterPro"/>
</dbReference>
<evidence type="ECO:0000313" key="3">
    <source>
        <dbReference type="EMBL" id="EKU75273.1"/>
    </source>
</evidence>
<accession>K9CTJ5</accession>
<organism evidence="3 4">
    <name type="scientific">Sphingobium yanoikuyae ATCC 51230</name>
    <dbReference type="NCBI Taxonomy" id="883163"/>
    <lineage>
        <taxon>Bacteria</taxon>
        <taxon>Pseudomonadati</taxon>
        <taxon>Pseudomonadota</taxon>
        <taxon>Alphaproteobacteria</taxon>
        <taxon>Sphingomonadales</taxon>
        <taxon>Sphingomonadaceae</taxon>
        <taxon>Sphingobium</taxon>
    </lineage>
</organism>
<dbReference type="EMBL" id="AGZU01000008">
    <property type="protein sequence ID" value="EKU75273.1"/>
    <property type="molecule type" value="Genomic_DNA"/>
</dbReference>
<dbReference type="GO" id="GO:0006355">
    <property type="term" value="P:regulation of DNA-templated transcription"/>
    <property type="evidence" value="ECO:0007669"/>
    <property type="project" value="InterPro"/>
</dbReference>
<dbReference type="Gene3D" id="1.10.10.1550">
    <property type="entry name" value="ROS/MUCR transcriptional regulator protein"/>
    <property type="match status" value="1"/>
</dbReference>
<keyword evidence="4" id="KW-1185">Reference proteome</keyword>
<dbReference type="HOGENOM" id="CLU_106247_0_0_5"/>
<reference evidence="3 4" key="1">
    <citation type="submission" date="2012-09" db="EMBL/GenBank/DDBJ databases">
        <title>The Genome Sequence of Sphingobium yanoikuyae ATCC 51230.</title>
        <authorList>
            <consortium name="The Broad Institute Genome Sequencing Platform"/>
            <person name="Earl A."/>
            <person name="Ward D."/>
            <person name="Feldgarden M."/>
            <person name="Gevers D."/>
            <person name="Huys G."/>
            <person name="Walker B."/>
            <person name="Young S.K."/>
            <person name="Zeng Q."/>
            <person name="Gargeya S."/>
            <person name="Fitzgerald M."/>
            <person name="Haas B."/>
            <person name="Abouelleil A."/>
            <person name="Alvarado L."/>
            <person name="Arachchi H.M."/>
            <person name="Berlin A.M."/>
            <person name="Chapman S.B."/>
            <person name="Goldberg J."/>
            <person name="Griggs A."/>
            <person name="Gujja S."/>
            <person name="Hansen M."/>
            <person name="Howarth C."/>
            <person name="Imamovic A."/>
            <person name="Larimer J."/>
            <person name="McCowen C."/>
            <person name="Montmayeur A."/>
            <person name="Murphy C."/>
            <person name="Neiman D."/>
            <person name="Pearson M."/>
            <person name="Priest M."/>
            <person name="Roberts A."/>
            <person name="Saif S."/>
            <person name="Shea T."/>
            <person name="Sisk P."/>
            <person name="Sykes S."/>
            <person name="Wortman J."/>
            <person name="Nusbaum C."/>
            <person name="Birren B."/>
        </authorList>
    </citation>
    <scope>NUCLEOTIDE SEQUENCE [LARGE SCALE GENOMIC DNA]</scope>
    <source>
        <strain evidence="3 4">ATCC 51230</strain>
    </source>
</reference>
<comment type="similarity">
    <text evidence="1">Belongs to the ros/MucR family.</text>
</comment>
<dbReference type="GO" id="GO:0003677">
    <property type="term" value="F:DNA binding"/>
    <property type="evidence" value="ECO:0007669"/>
    <property type="project" value="InterPro"/>
</dbReference>
<evidence type="ECO:0008006" key="5">
    <source>
        <dbReference type="Google" id="ProtNLM"/>
    </source>
</evidence>
<protein>
    <recommendedName>
        <fullName evidence="5">MucR family transcriptional regulator</fullName>
    </recommendedName>
</protein>
<evidence type="ECO:0000313" key="4">
    <source>
        <dbReference type="Proteomes" id="UP000009887"/>
    </source>
</evidence>
<dbReference type="PATRIC" id="fig|883163.3.peg.2859"/>
<proteinExistence type="inferred from homology"/>
<sequence length="180" mass="19578">MLVGLGEDRNPDMTNASVEKDSLVGLTASIVSANVSNSPVGTHDMCDMILSVHSALSSLATTGAVPMAAVEAARREPAVPIEESIQHDFIVCLEDGKKLKTLKRHLRAKYQMSPEEYRAKWGLPIDYPMAAPSYLDQRRQMAHKIGLGLRPKAGRSKDDDGAVSAAAEKRETPARRRKAN</sequence>
<evidence type="ECO:0000256" key="1">
    <source>
        <dbReference type="ARBA" id="ARBA00007031"/>
    </source>
</evidence>
<dbReference type="InterPro" id="IPR041920">
    <property type="entry name" value="ROS/MUCR_sf"/>
</dbReference>
<dbReference type="Proteomes" id="UP000009887">
    <property type="component" value="Unassembled WGS sequence"/>
</dbReference>
<name>K9CTJ5_SPHYA</name>
<dbReference type="AlphaFoldDB" id="K9CTJ5"/>
<dbReference type="InterPro" id="IPR008807">
    <property type="entry name" value="ROS_MUCR"/>
</dbReference>
<dbReference type="Pfam" id="PF05443">
    <property type="entry name" value="ROS_MUCR"/>
    <property type="match status" value="1"/>
</dbReference>
<comment type="caution">
    <text evidence="3">The sequence shown here is derived from an EMBL/GenBank/DDBJ whole genome shotgun (WGS) entry which is preliminary data.</text>
</comment>
<gene>
    <name evidence="3" type="ORF">HMPREF9718_02801</name>
</gene>
<evidence type="ECO:0000256" key="2">
    <source>
        <dbReference type="SAM" id="MobiDB-lite"/>
    </source>
</evidence>
<feature type="region of interest" description="Disordered" evidence="2">
    <location>
        <begin position="145"/>
        <end position="180"/>
    </location>
</feature>